<dbReference type="InterPro" id="IPR013022">
    <property type="entry name" value="Xyl_isomerase-like_TIM-brl"/>
</dbReference>
<dbReference type="PANTHER" id="PTHR12110:SF41">
    <property type="entry name" value="INOSOSE DEHYDRATASE"/>
    <property type="match status" value="1"/>
</dbReference>
<reference evidence="2 3" key="1">
    <citation type="submission" date="2019-10" db="EMBL/GenBank/DDBJ databases">
        <title>Description of Paenibacillus humi sp. nov.</title>
        <authorList>
            <person name="Carlier A."/>
            <person name="Qi S."/>
        </authorList>
    </citation>
    <scope>NUCLEOTIDE SEQUENCE [LARGE SCALE GENOMIC DNA]</scope>
    <source>
        <strain evidence="2 3">LMG 31461</strain>
    </source>
</reference>
<dbReference type="PANTHER" id="PTHR12110">
    <property type="entry name" value="HYDROXYPYRUVATE ISOMERASE"/>
    <property type="match status" value="1"/>
</dbReference>
<dbReference type="Pfam" id="PF01261">
    <property type="entry name" value="AP_endonuc_2"/>
    <property type="match status" value="1"/>
</dbReference>
<proteinExistence type="predicted"/>
<dbReference type="Proteomes" id="UP000653578">
    <property type="component" value="Unassembled WGS sequence"/>
</dbReference>
<feature type="domain" description="Xylose isomerase-like TIM barrel" evidence="1">
    <location>
        <begin position="46"/>
        <end position="227"/>
    </location>
</feature>
<keyword evidence="3" id="KW-1185">Reference proteome</keyword>
<evidence type="ECO:0000313" key="3">
    <source>
        <dbReference type="Proteomes" id="UP000653578"/>
    </source>
</evidence>
<evidence type="ECO:0000259" key="1">
    <source>
        <dbReference type="Pfam" id="PF01261"/>
    </source>
</evidence>
<organism evidence="2 3">
    <name type="scientific">Paenibacillus plantarum</name>
    <dbReference type="NCBI Taxonomy" id="2654975"/>
    <lineage>
        <taxon>Bacteria</taxon>
        <taxon>Bacillati</taxon>
        <taxon>Bacillota</taxon>
        <taxon>Bacilli</taxon>
        <taxon>Bacillales</taxon>
        <taxon>Paenibacillaceae</taxon>
        <taxon>Paenibacillus</taxon>
    </lineage>
</organism>
<name>A0ABX1X635_9BACL</name>
<comment type="caution">
    <text evidence="2">The sequence shown here is derived from an EMBL/GenBank/DDBJ whole genome shotgun (WGS) entry which is preliminary data.</text>
</comment>
<accession>A0ABX1X635</accession>
<dbReference type="InterPro" id="IPR036237">
    <property type="entry name" value="Xyl_isomerase-like_sf"/>
</dbReference>
<dbReference type="RefSeq" id="WP_171629642.1">
    <property type="nucleotide sequence ID" value="NZ_WHNY01000026.1"/>
</dbReference>
<dbReference type="SUPFAM" id="SSF51658">
    <property type="entry name" value="Xylose isomerase-like"/>
    <property type="match status" value="1"/>
</dbReference>
<sequence length="252" mass="29033">MRHKMAIQLATLRESCKTNFPQVLETLGNMGWAGVQFAGYHGYDPKELAEVVRGTGMKVAGLHVSIPLLRDQMEQLIEDAAIFGTRDLICSNTPDDWKNADGFREMKRLLNEYAAYLKSRGLRLSYHNHAFEFETEVDGQSALRYLLDPVEDHALLAEIDVYWVKKGGYDPYPFIEPYAGRMPIIHLKDMTDDEEQTFAEIGMGQIDFVPILQWGEKHGIEWYVVEQDRCRRDPMESVQISYEQLLRLSKLV</sequence>
<evidence type="ECO:0000313" key="2">
    <source>
        <dbReference type="EMBL" id="NOU63898.1"/>
    </source>
</evidence>
<protein>
    <submittedName>
        <fullName evidence="2">TIM barrel protein</fullName>
    </submittedName>
</protein>
<dbReference type="EMBL" id="WHNY01000026">
    <property type="protein sequence ID" value="NOU63898.1"/>
    <property type="molecule type" value="Genomic_DNA"/>
</dbReference>
<gene>
    <name evidence="2" type="ORF">GC096_07655</name>
</gene>
<dbReference type="InterPro" id="IPR050312">
    <property type="entry name" value="IolE/XylAMocC-like"/>
</dbReference>
<dbReference type="Gene3D" id="3.20.20.150">
    <property type="entry name" value="Divalent-metal-dependent TIM barrel enzymes"/>
    <property type="match status" value="1"/>
</dbReference>